<dbReference type="InterPro" id="IPR029016">
    <property type="entry name" value="GAF-like_dom_sf"/>
</dbReference>
<evidence type="ECO:0000256" key="13">
    <source>
        <dbReference type="ARBA" id="ARBA00074306"/>
    </source>
</evidence>
<keyword evidence="20" id="KW-1185">Reference proteome</keyword>
<keyword evidence="7" id="KW-0547">Nucleotide-binding</keyword>
<dbReference type="EC" id="2.7.13.3" evidence="4"/>
<evidence type="ECO:0000256" key="3">
    <source>
        <dbReference type="ARBA" id="ARBA00006402"/>
    </source>
</evidence>
<protein>
    <recommendedName>
        <fullName evidence="13">Circadian input-output histidine kinase CikA</fullName>
        <ecNumber evidence="4">2.7.13.3</ecNumber>
    </recommendedName>
</protein>
<evidence type="ECO:0000256" key="1">
    <source>
        <dbReference type="ARBA" id="ARBA00000085"/>
    </source>
</evidence>
<dbReference type="CDD" id="cd17546">
    <property type="entry name" value="REC_hyHK_CKI1_RcsC-like"/>
    <property type="match status" value="1"/>
</dbReference>
<evidence type="ECO:0000256" key="14">
    <source>
        <dbReference type="PROSITE-ProRule" id="PRU00169"/>
    </source>
</evidence>
<dbReference type="FunFam" id="1.10.287.130:FF:000038">
    <property type="entry name" value="Sensory transduction histidine kinase"/>
    <property type="match status" value="1"/>
</dbReference>
<dbReference type="InterPro" id="IPR035965">
    <property type="entry name" value="PAS-like_dom_sf"/>
</dbReference>
<dbReference type="SUPFAM" id="SSF55874">
    <property type="entry name" value="ATPase domain of HSP90 chaperone/DNA topoisomerase II/histidine kinase"/>
    <property type="match status" value="1"/>
</dbReference>
<dbReference type="PROSITE" id="PS50109">
    <property type="entry name" value="HIS_KIN"/>
    <property type="match status" value="1"/>
</dbReference>
<dbReference type="Pfam" id="PF00072">
    <property type="entry name" value="Response_reg"/>
    <property type="match status" value="1"/>
</dbReference>
<feature type="domain" description="PAC" evidence="18">
    <location>
        <begin position="88"/>
        <end position="140"/>
    </location>
</feature>
<reference evidence="19" key="2">
    <citation type="submission" date="2020-08" db="EMBL/GenBank/DDBJ databases">
        <authorList>
            <person name="Chen M."/>
            <person name="Teng W."/>
            <person name="Zhao L."/>
            <person name="Hu C."/>
            <person name="Zhou Y."/>
            <person name="Han B."/>
            <person name="Song L."/>
            <person name="Shu W."/>
        </authorList>
    </citation>
    <scope>NUCLEOTIDE SEQUENCE</scope>
    <source>
        <strain evidence="19">FACHB-1375</strain>
    </source>
</reference>
<dbReference type="NCBIfam" id="TIGR00229">
    <property type="entry name" value="sensory_box"/>
    <property type="match status" value="1"/>
</dbReference>
<dbReference type="CDD" id="cd16922">
    <property type="entry name" value="HATPase_EvgS-ArcB-TorS-like"/>
    <property type="match status" value="1"/>
</dbReference>
<evidence type="ECO:0000256" key="2">
    <source>
        <dbReference type="ARBA" id="ARBA00004370"/>
    </source>
</evidence>
<dbReference type="SMART" id="SM00091">
    <property type="entry name" value="PAS"/>
    <property type="match status" value="1"/>
</dbReference>
<evidence type="ECO:0000256" key="11">
    <source>
        <dbReference type="ARBA" id="ARBA00023136"/>
    </source>
</evidence>
<dbReference type="SMART" id="SM00065">
    <property type="entry name" value="GAF"/>
    <property type="match status" value="1"/>
</dbReference>
<comment type="subcellular location">
    <subcellularLocation>
        <location evidence="2">Membrane</location>
    </subcellularLocation>
</comment>
<dbReference type="PROSITE" id="PS50112">
    <property type="entry name" value="PAS"/>
    <property type="match status" value="1"/>
</dbReference>
<dbReference type="InterPro" id="IPR000700">
    <property type="entry name" value="PAS-assoc_C"/>
</dbReference>
<sequence>MSNFEILGATARESEQLLNTIFEQTAVGLAYLNIDGKWLQVNQKLAEMIGYSREELLARSFPDITAPEDIDSGRELMQKLLTGEIANYAIEKRFLHQEGYLIWVNLTISKLQTSSDNQPIFQVVVEDISDKKQLEDIIKALVKGTASVNGALDFFPLFVQYLAFALNIRHAMVTELLEDEQGRRLNALGFWAGDKFIEDYSYNLANTPCERVVNEGIVCFPAHIQQLFPLDLDLVSLQAESYLGLPLLSNSGYIIGHICILDDKPLLQEERARSVLKIFAARAAAELERKLAEQALIKSHEELERKVTERTAELAIAKEKAEVANQAKSTFLANMSHELRSPLNAILGFAQLMTRSQSLPPEQVENVGIISRSGEHLLTLINNVLDLSKIEAGRTNINEKNFDLYRMLDDLEDMFQLKADDKQLDLLFERIGDVPQYVRTDEVKLRQVLINLLNNALKFTQEGGVSLKVKSQNSKVKTEGKESYRTLVFEVEDTGAGIAPDEIDSIFEAFVQSKTGKEAQEGTGLGLPISRKFVQLMGGEMSVSSQVGHGTLFKFDIEVKVVEENKIESKQPKRRVIALEPNQPRYRILIVDDKQSNRQLLIKLLNPFGFELKEASNGKEAIEIWDAWEPHLIWMDMRMPVMDGYEATKHIKGSTKGQATAVIALTASVLEEERAVVLSAGCDGFMRKPFREAEIFDAMHKYIGVRYVYEDSSERDSSLTKNEEANTLTSAAIAALPAEWVANLQEAIPQGDLDLIATIIEQIRTQNAPLANAIESCIDNFQYDKVLTLIIDANSFRRLS</sequence>
<evidence type="ECO:0000313" key="19">
    <source>
        <dbReference type="EMBL" id="MBD2186130.1"/>
    </source>
</evidence>
<evidence type="ECO:0000259" key="17">
    <source>
        <dbReference type="PROSITE" id="PS50112"/>
    </source>
</evidence>
<accession>A0A926VLI4</accession>
<evidence type="ECO:0000313" key="20">
    <source>
        <dbReference type="Proteomes" id="UP000641646"/>
    </source>
</evidence>
<dbReference type="CDD" id="cd00082">
    <property type="entry name" value="HisKA"/>
    <property type="match status" value="1"/>
</dbReference>
<dbReference type="Gene3D" id="3.30.565.10">
    <property type="entry name" value="Histidine kinase-like ATPase, C-terminal domain"/>
    <property type="match status" value="1"/>
</dbReference>
<dbReference type="GO" id="GO:0000155">
    <property type="term" value="F:phosphorelay sensor kinase activity"/>
    <property type="evidence" value="ECO:0007669"/>
    <property type="project" value="InterPro"/>
</dbReference>
<dbReference type="SMART" id="SM00388">
    <property type="entry name" value="HisKA"/>
    <property type="match status" value="1"/>
</dbReference>
<dbReference type="Pfam" id="PF00512">
    <property type="entry name" value="HisKA"/>
    <property type="match status" value="1"/>
</dbReference>
<evidence type="ECO:0000256" key="12">
    <source>
        <dbReference type="ARBA" id="ARBA00023306"/>
    </source>
</evidence>
<dbReference type="SUPFAM" id="SSF55781">
    <property type="entry name" value="GAF domain-like"/>
    <property type="match status" value="1"/>
</dbReference>
<dbReference type="Proteomes" id="UP000641646">
    <property type="component" value="Unassembled WGS sequence"/>
</dbReference>
<dbReference type="PROSITE" id="PS50110">
    <property type="entry name" value="RESPONSE_REGULATORY"/>
    <property type="match status" value="1"/>
</dbReference>
<dbReference type="SUPFAM" id="SSF47384">
    <property type="entry name" value="Homodimeric domain of signal transducing histidine kinase"/>
    <property type="match status" value="1"/>
</dbReference>
<dbReference type="EMBL" id="JACJPW010000168">
    <property type="protein sequence ID" value="MBD2186130.1"/>
    <property type="molecule type" value="Genomic_DNA"/>
</dbReference>
<evidence type="ECO:0000259" key="16">
    <source>
        <dbReference type="PROSITE" id="PS50110"/>
    </source>
</evidence>
<keyword evidence="11" id="KW-0472">Membrane</keyword>
<dbReference type="FunFam" id="3.30.565.10:FF:000010">
    <property type="entry name" value="Sensor histidine kinase RcsC"/>
    <property type="match status" value="1"/>
</dbReference>
<dbReference type="Gene3D" id="3.30.450.20">
    <property type="entry name" value="PAS domain"/>
    <property type="match status" value="1"/>
</dbReference>
<evidence type="ECO:0000256" key="5">
    <source>
        <dbReference type="ARBA" id="ARBA00022553"/>
    </source>
</evidence>
<dbReference type="Gene3D" id="1.10.287.130">
    <property type="match status" value="1"/>
</dbReference>
<keyword evidence="5 14" id="KW-0597">Phosphoprotein</keyword>
<dbReference type="InterPro" id="IPR000014">
    <property type="entry name" value="PAS"/>
</dbReference>
<dbReference type="InterPro" id="IPR004358">
    <property type="entry name" value="Sig_transdc_His_kin-like_C"/>
</dbReference>
<organism evidence="19 20">
    <name type="scientific">Aerosakkonema funiforme FACHB-1375</name>
    <dbReference type="NCBI Taxonomy" id="2949571"/>
    <lineage>
        <taxon>Bacteria</taxon>
        <taxon>Bacillati</taxon>
        <taxon>Cyanobacteriota</taxon>
        <taxon>Cyanophyceae</taxon>
        <taxon>Oscillatoriophycideae</taxon>
        <taxon>Aerosakkonematales</taxon>
        <taxon>Aerosakkonemataceae</taxon>
        <taxon>Aerosakkonema</taxon>
    </lineage>
</organism>
<dbReference type="InterPro" id="IPR003018">
    <property type="entry name" value="GAF"/>
</dbReference>
<dbReference type="InterPro" id="IPR011006">
    <property type="entry name" value="CheY-like_superfamily"/>
</dbReference>
<keyword evidence="9" id="KW-0067">ATP-binding</keyword>
<dbReference type="RefSeq" id="WP_190475146.1">
    <property type="nucleotide sequence ID" value="NZ_JACJPW010000168.1"/>
</dbReference>
<evidence type="ECO:0000259" key="15">
    <source>
        <dbReference type="PROSITE" id="PS50109"/>
    </source>
</evidence>
<dbReference type="InterPro" id="IPR036890">
    <property type="entry name" value="HATPase_C_sf"/>
</dbReference>
<comment type="catalytic activity">
    <reaction evidence="1">
        <text>ATP + protein L-histidine = ADP + protein N-phospho-L-histidine.</text>
        <dbReference type="EC" id="2.7.13.3"/>
    </reaction>
</comment>
<dbReference type="PRINTS" id="PR00344">
    <property type="entry name" value="BCTRLSENSOR"/>
</dbReference>
<dbReference type="GO" id="GO:0016020">
    <property type="term" value="C:membrane"/>
    <property type="evidence" value="ECO:0007669"/>
    <property type="project" value="UniProtKB-SubCell"/>
</dbReference>
<dbReference type="InterPro" id="IPR003661">
    <property type="entry name" value="HisK_dim/P_dom"/>
</dbReference>
<dbReference type="InterPro" id="IPR003594">
    <property type="entry name" value="HATPase_dom"/>
</dbReference>
<dbReference type="SMART" id="SM00387">
    <property type="entry name" value="HATPase_c"/>
    <property type="match status" value="1"/>
</dbReference>
<evidence type="ECO:0000256" key="8">
    <source>
        <dbReference type="ARBA" id="ARBA00022777"/>
    </source>
</evidence>
<evidence type="ECO:0000256" key="6">
    <source>
        <dbReference type="ARBA" id="ARBA00022679"/>
    </source>
</evidence>
<comment type="caution">
    <text evidence="19">The sequence shown here is derived from an EMBL/GenBank/DDBJ whole genome shotgun (WGS) entry which is preliminary data.</text>
</comment>
<dbReference type="CDD" id="cd00130">
    <property type="entry name" value="PAS"/>
    <property type="match status" value="1"/>
</dbReference>
<feature type="domain" description="Response regulatory" evidence="16">
    <location>
        <begin position="587"/>
        <end position="703"/>
    </location>
</feature>
<dbReference type="Gene3D" id="3.40.50.2300">
    <property type="match status" value="1"/>
</dbReference>
<keyword evidence="12" id="KW-0131">Cell cycle</keyword>
<keyword evidence="10" id="KW-0902">Two-component regulatory system</keyword>
<comment type="similarity">
    <text evidence="3">In the N-terminal section; belongs to the phytochrome family.</text>
</comment>
<evidence type="ECO:0000259" key="18">
    <source>
        <dbReference type="PROSITE" id="PS50113"/>
    </source>
</evidence>
<dbReference type="Gene3D" id="3.30.450.40">
    <property type="match status" value="1"/>
</dbReference>
<evidence type="ECO:0000256" key="10">
    <source>
        <dbReference type="ARBA" id="ARBA00023012"/>
    </source>
</evidence>
<dbReference type="SUPFAM" id="SSF55785">
    <property type="entry name" value="PYP-like sensor domain (PAS domain)"/>
    <property type="match status" value="1"/>
</dbReference>
<dbReference type="PANTHER" id="PTHR45339">
    <property type="entry name" value="HYBRID SIGNAL TRANSDUCTION HISTIDINE KINASE J"/>
    <property type="match status" value="1"/>
</dbReference>
<evidence type="ECO:0000256" key="9">
    <source>
        <dbReference type="ARBA" id="ARBA00022840"/>
    </source>
</evidence>
<feature type="domain" description="Histidine kinase" evidence="15">
    <location>
        <begin position="334"/>
        <end position="561"/>
    </location>
</feature>
<name>A0A926VLI4_9CYAN</name>
<dbReference type="SUPFAM" id="SSF52172">
    <property type="entry name" value="CheY-like"/>
    <property type="match status" value="1"/>
</dbReference>
<evidence type="ECO:0000256" key="4">
    <source>
        <dbReference type="ARBA" id="ARBA00012438"/>
    </source>
</evidence>
<dbReference type="Pfam" id="PF13426">
    <property type="entry name" value="PAS_9"/>
    <property type="match status" value="1"/>
</dbReference>
<gene>
    <name evidence="19" type="ORF">H6G03_34580</name>
</gene>
<feature type="modified residue" description="4-aspartylphosphate" evidence="14">
    <location>
        <position position="636"/>
    </location>
</feature>
<dbReference type="SMART" id="SM00448">
    <property type="entry name" value="REC"/>
    <property type="match status" value="1"/>
</dbReference>
<dbReference type="PROSITE" id="PS50113">
    <property type="entry name" value="PAC"/>
    <property type="match status" value="1"/>
</dbReference>
<dbReference type="PANTHER" id="PTHR45339:SF1">
    <property type="entry name" value="HYBRID SIGNAL TRANSDUCTION HISTIDINE KINASE J"/>
    <property type="match status" value="1"/>
</dbReference>
<proteinExistence type="inferred from homology"/>
<dbReference type="InterPro" id="IPR001789">
    <property type="entry name" value="Sig_transdc_resp-reg_receiver"/>
</dbReference>
<reference evidence="19" key="1">
    <citation type="journal article" date="2015" name="ISME J.">
        <title>Draft Genome Sequence of Streptomyces incarnatus NRRL8089, which Produces the Nucleoside Antibiotic Sinefungin.</title>
        <authorList>
            <person name="Oshima K."/>
            <person name="Hattori M."/>
            <person name="Shimizu H."/>
            <person name="Fukuda K."/>
            <person name="Nemoto M."/>
            <person name="Inagaki K."/>
            <person name="Tamura T."/>
        </authorList>
    </citation>
    <scope>NUCLEOTIDE SEQUENCE</scope>
    <source>
        <strain evidence="19">FACHB-1375</strain>
    </source>
</reference>
<keyword evidence="6" id="KW-0808">Transferase</keyword>
<dbReference type="Pfam" id="PF02518">
    <property type="entry name" value="HATPase_c"/>
    <property type="match status" value="1"/>
</dbReference>
<feature type="domain" description="PAS" evidence="17">
    <location>
        <begin position="14"/>
        <end position="84"/>
    </location>
</feature>
<evidence type="ECO:0000256" key="7">
    <source>
        <dbReference type="ARBA" id="ARBA00022741"/>
    </source>
</evidence>
<dbReference type="GO" id="GO:0005524">
    <property type="term" value="F:ATP binding"/>
    <property type="evidence" value="ECO:0007669"/>
    <property type="project" value="UniProtKB-KW"/>
</dbReference>
<dbReference type="AlphaFoldDB" id="A0A926VLI4"/>
<dbReference type="InterPro" id="IPR005467">
    <property type="entry name" value="His_kinase_dom"/>
</dbReference>
<keyword evidence="8" id="KW-0418">Kinase</keyword>
<dbReference type="InterPro" id="IPR036097">
    <property type="entry name" value="HisK_dim/P_sf"/>
</dbReference>